<keyword evidence="1" id="KW-1133">Transmembrane helix</keyword>
<dbReference type="PANTHER" id="PTHR30386:SF28">
    <property type="entry name" value="EXPORTED PROTEIN"/>
    <property type="match status" value="1"/>
</dbReference>
<dbReference type="Proteomes" id="UP000824165">
    <property type="component" value="Unassembled WGS sequence"/>
</dbReference>
<evidence type="ECO:0000313" key="2">
    <source>
        <dbReference type="EMBL" id="HIT84559.1"/>
    </source>
</evidence>
<gene>
    <name evidence="2" type="ORF">IAA60_01505</name>
</gene>
<feature type="transmembrane region" description="Helical" evidence="1">
    <location>
        <begin position="21"/>
        <end position="49"/>
    </location>
</feature>
<evidence type="ECO:0000256" key="1">
    <source>
        <dbReference type="SAM" id="Phobius"/>
    </source>
</evidence>
<dbReference type="InterPro" id="IPR050739">
    <property type="entry name" value="MFP"/>
</dbReference>
<dbReference type="EMBL" id="DVLU01000011">
    <property type="protein sequence ID" value="HIT84559.1"/>
    <property type="molecule type" value="Genomic_DNA"/>
</dbReference>
<keyword evidence="1" id="KW-0472">Membrane</keyword>
<dbReference type="SUPFAM" id="SSF51230">
    <property type="entry name" value="Single hybrid motif"/>
    <property type="match status" value="1"/>
</dbReference>
<organism evidence="2 3">
    <name type="scientific">Candidatus Ornithomonoglobus intestinigallinarum</name>
    <dbReference type="NCBI Taxonomy" id="2840894"/>
    <lineage>
        <taxon>Bacteria</taxon>
        <taxon>Bacillati</taxon>
        <taxon>Bacillota</taxon>
        <taxon>Clostridia</taxon>
        <taxon>Candidatus Ornithomonoglobus</taxon>
    </lineage>
</organism>
<dbReference type="Gene3D" id="2.40.50.100">
    <property type="match status" value="1"/>
</dbReference>
<reference evidence="2" key="1">
    <citation type="submission" date="2020-10" db="EMBL/GenBank/DDBJ databases">
        <authorList>
            <person name="Gilroy R."/>
        </authorList>
    </citation>
    <scope>NUCLEOTIDE SEQUENCE</scope>
    <source>
        <strain evidence="2">CHK181-108</strain>
    </source>
</reference>
<comment type="caution">
    <text evidence="2">The sequence shown here is derived from an EMBL/GenBank/DDBJ whole genome shotgun (WGS) entry which is preliminary data.</text>
</comment>
<evidence type="ECO:0000313" key="3">
    <source>
        <dbReference type="Proteomes" id="UP000824165"/>
    </source>
</evidence>
<keyword evidence="1" id="KW-0812">Transmembrane</keyword>
<dbReference type="PANTHER" id="PTHR30386">
    <property type="entry name" value="MEMBRANE FUSION SUBUNIT OF EMRAB-TOLC MULTIDRUG EFFLUX PUMP"/>
    <property type="match status" value="1"/>
</dbReference>
<sequence>MELFRKEAVENFSSSSGMKSAVRAVSVKTAVFTALLALCAAAFAFWLFLGTIYETVTVSGAIWPAQNNGDVYTVYGGTLSKAVVSEGDTVKAGDILAVIPQEDILAAIETGRQNGISDTELQSLYDEYDRRSMIRSAVDGAVTYIADENSFMAEGARVASVVPYDESGNNRMLTAFIPSDSSGFVTLGMDVQVMPDFAPRDEYGYIRAYISEIAPYPVTGQSVRETSGELLAGPLDDTRSYVRIEITLIPDMTAQSGLKWSNPSSGSIDVAMGTVCTADIVVEECRPYEWLF</sequence>
<reference evidence="2" key="2">
    <citation type="journal article" date="2021" name="PeerJ">
        <title>Extensive microbial diversity within the chicken gut microbiome revealed by metagenomics and culture.</title>
        <authorList>
            <person name="Gilroy R."/>
            <person name="Ravi A."/>
            <person name="Getino M."/>
            <person name="Pursley I."/>
            <person name="Horton D.L."/>
            <person name="Alikhan N.F."/>
            <person name="Baker D."/>
            <person name="Gharbi K."/>
            <person name="Hall N."/>
            <person name="Watson M."/>
            <person name="Adriaenssens E.M."/>
            <person name="Foster-Nyarko E."/>
            <person name="Jarju S."/>
            <person name="Secka A."/>
            <person name="Antonio M."/>
            <person name="Oren A."/>
            <person name="Chaudhuri R.R."/>
            <person name="La Ragione R."/>
            <person name="Hildebrand F."/>
            <person name="Pallen M.J."/>
        </authorList>
    </citation>
    <scope>NUCLEOTIDE SEQUENCE</scope>
    <source>
        <strain evidence="2">CHK181-108</strain>
    </source>
</reference>
<accession>A0A9D1H2Y3</accession>
<protein>
    <submittedName>
        <fullName evidence="2">HlyD family efflux transporter periplasmic adaptor subunit</fullName>
    </submittedName>
</protein>
<dbReference type="AlphaFoldDB" id="A0A9D1H2Y3"/>
<name>A0A9D1H2Y3_9FIRM</name>
<dbReference type="InterPro" id="IPR011053">
    <property type="entry name" value="Single_hybrid_motif"/>
</dbReference>
<proteinExistence type="predicted"/>